<dbReference type="InterPro" id="IPR029035">
    <property type="entry name" value="DHS-like_NAD/FAD-binding_dom"/>
</dbReference>
<dbReference type="InterPro" id="IPR012001">
    <property type="entry name" value="Thiamin_PyroP_enz_TPP-bd_dom"/>
</dbReference>
<dbReference type="RefSeq" id="WP_093973914.1">
    <property type="nucleotide sequence ID" value="NZ_FXXQ01000006.1"/>
</dbReference>
<name>A0A238IZN9_9RHOB</name>
<dbReference type="PANTHER" id="PTHR18968">
    <property type="entry name" value="THIAMINE PYROPHOSPHATE ENZYMES"/>
    <property type="match status" value="1"/>
</dbReference>
<dbReference type="Pfam" id="PF00205">
    <property type="entry name" value="TPP_enzyme_M"/>
    <property type="match status" value="1"/>
</dbReference>
<dbReference type="GO" id="GO:0009097">
    <property type="term" value="P:isoleucine biosynthetic process"/>
    <property type="evidence" value="ECO:0007669"/>
    <property type="project" value="TreeGrafter"/>
</dbReference>
<evidence type="ECO:0000313" key="8">
    <source>
        <dbReference type="Proteomes" id="UP000201838"/>
    </source>
</evidence>
<protein>
    <submittedName>
        <fullName evidence="7">Acetolactate synthase isozyme 3 large subunit</fullName>
        <ecNumber evidence="7">2.2.1.6</ecNumber>
    </submittedName>
</protein>
<gene>
    <name evidence="7" type="primary">ilvI_2</name>
    <name evidence="7" type="ORF">BOA8489_02062</name>
</gene>
<dbReference type="Gene3D" id="3.40.50.1220">
    <property type="entry name" value="TPP-binding domain"/>
    <property type="match status" value="1"/>
</dbReference>
<reference evidence="7 8" key="1">
    <citation type="submission" date="2017-05" db="EMBL/GenBank/DDBJ databases">
        <authorList>
            <person name="Song R."/>
            <person name="Chenine A.L."/>
            <person name="Ruprecht R.M."/>
        </authorList>
    </citation>
    <scope>NUCLEOTIDE SEQUENCE [LARGE SCALE GENOMIC DNA]</scope>
    <source>
        <strain evidence="7 8">CECT 8489</strain>
    </source>
</reference>
<dbReference type="CDD" id="cd07035">
    <property type="entry name" value="TPP_PYR_POX_like"/>
    <property type="match status" value="1"/>
</dbReference>
<dbReference type="Pfam" id="PF02776">
    <property type="entry name" value="TPP_enzyme_N"/>
    <property type="match status" value="1"/>
</dbReference>
<dbReference type="EMBL" id="FXXQ01000006">
    <property type="protein sequence ID" value="SMX23948.1"/>
    <property type="molecule type" value="Genomic_DNA"/>
</dbReference>
<dbReference type="PANTHER" id="PTHR18968:SF13">
    <property type="entry name" value="ACETOLACTATE SYNTHASE CATALYTIC SUBUNIT, MITOCHONDRIAL"/>
    <property type="match status" value="1"/>
</dbReference>
<dbReference type="InterPro" id="IPR045229">
    <property type="entry name" value="TPP_enz"/>
</dbReference>
<dbReference type="GO" id="GO:0000287">
    <property type="term" value="F:magnesium ion binding"/>
    <property type="evidence" value="ECO:0007669"/>
    <property type="project" value="InterPro"/>
</dbReference>
<evidence type="ECO:0000256" key="2">
    <source>
        <dbReference type="ARBA" id="ARBA00023052"/>
    </source>
</evidence>
<dbReference type="Pfam" id="PF02775">
    <property type="entry name" value="TPP_enzyme_C"/>
    <property type="match status" value="1"/>
</dbReference>
<dbReference type="CDD" id="cd02002">
    <property type="entry name" value="TPP_BFDC"/>
    <property type="match status" value="1"/>
</dbReference>
<dbReference type="GO" id="GO:0030976">
    <property type="term" value="F:thiamine pyrophosphate binding"/>
    <property type="evidence" value="ECO:0007669"/>
    <property type="project" value="InterPro"/>
</dbReference>
<feature type="domain" description="Thiamine pyrophosphate enzyme central" evidence="4">
    <location>
        <begin position="210"/>
        <end position="338"/>
    </location>
</feature>
<proteinExistence type="inferred from homology"/>
<evidence type="ECO:0000259" key="5">
    <source>
        <dbReference type="Pfam" id="PF02775"/>
    </source>
</evidence>
<dbReference type="Proteomes" id="UP000201838">
    <property type="component" value="Unassembled WGS sequence"/>
</dbReference>
<organism evidence="7 8">
    <name type="scientific">Boseongicola aestuarii</name>
    <dbReference type="NCBI Taxonomy" id="1470561"/>
    <lineage>
        <taxon>Bacteria</taxon>
        <taxon>Pseudomonadati</taxon>
        <taxon>Pseudomonadota</taxon>
        <taxon>Alphaproteobacteria</taxon>
        <taxon>Rhodobacterales</taxon>
        <taxon>Paracoccaceae</taxon>
        <taxon>Boseongicola</taxon>
    </lineage>
</organism>
<accession>A0A238IZN9</accession>
<evidence type="ECO:0000259" key="4">
    <source>
        <dbReference type="Pfam" id="PF00205"/>
    </source>
</evidence>
<dbReference type="NCBIfam" id="NF006203">
    <property type="entry name" value="PRK08327.1"/>
    <property type="match status" value="1"/>
</dbReference>
<dbReference type="SUPFAM" id="SSF52518">
    <property type="entry name" value="Thiamin diphosphate-binding fold (THDP-binding)"/>
    <property type="match status" value="2"/>
</dbReference>
<dbReference type="SUPFAM" id="SSF52467">
    <property type="entry name" value="DHS-like NAD/FAD-binding domain"/>
    <property type="match status" value="1"/>
</dbReference>
<dbReference type="InterPro" id="IPR011766">
    <property type="entry name" value="TPP_enzyme_TPP-bd"/>
</dbReference>
<dbReference type="InterPro" id="IPR029061">
    <property type="entry name" value="THDP-binding"/>
</dbReference>
<keyword evidence="2 3" id="KW-0786">Thiamine pyrophosphate</keyword>
<evidence type="ECO:0000256" key="1">
    <source>
        <dbReference type="ARBA" id="ARBA00007812"/>
    </source>
</evidence>
<evidence type="ECO:0000313" key="7">
    <source>
        <dbReference type="EMBL" id="SMX23948.1"/>
    </source>
</evidence>
<dbReference type="GO" id="GO:0050660">
    <property type="term" value="F:flavin adenine dinucleotide binding"/>
    <property type="evidence" value="ECO:0007669"/>
    <property type="project" value="TreeGrafter"/>
</dbReference>
<comment type="similarity">
    <text evidence="1 3">Belongs to the TPP enzyme family.</text>
</comment>
<dbReference type="GO" id="GO:0005948">
    <property type="term" value="C:acetolactate synthase complex"/>
    <property type="evidence" value="ECO:0007669"/>
    <property type="project" value="TreeGrafter"/>
</dbReference>
<dbReference type="EC" id="2.2.1.6" evidence="7"/>
<dbReference type="GO" id="GO:0009099">
    <property type="term" value="P:L-valine biosynthetic process"/>
    <property type="evidence" value="ECO:0007669"/>
    <property type="project" value="TreeGrafter"/>
</dbReference>
<dbReference type="InterPro" id="IPR012000">
    <property type="entry name" value="Thiamin_PyroP_enz_cen_dom"/>
</dbReference>
<keyword evidence="8" id="KW-1185">Reference proteome</keyword>
<sequence>MNAETMTPQTGADALLMALSRLGVTYLFANAGTDFPPLIEGLAKLPTHCIPKAVTIPHETVAVGMAHGYWLVTGEPQAVMVHVNVGLANAVMGAINSASDHIPIYLLSGRTPLTEAGREGGRVTPIQYAQEMFDQTALVRGSVKYDYEIRYPEQADSVLVRAATIANSDPKGPVYLSLPREPLCEALPANFSPAPVSPANAAVMPSEGEIARLAGWIDAAQMPLVICQRGDPKGRLGEVLSSSARDLGLAVVEPFSVRNVLAGSDPTLIGYTPDAIGEADLIIVLDSGVPWIERTTQPPENSRVVHVGPDPLFADRPVRGFRSDLNLVGDPARVLEALAQRAASNPSRRARVEAMSQARVKEVEARLSKPGVGEYASPAWFSRAISDIMDETAVAFSELGLVPGFMRLKGPNRLFSNPHSGGLGWGLPAALGAQMADRDRLVIAAVGDGSYMFANPVACHQVAEAHELPVLTIVKNNAGWNAVRRAVRGAYPNGAAMARNEVPLTSLEPLPDFAAIARASRAHAERIENAVDLPAALARAVEFIRKERRQVLLDVRVAATDTF</sequence>
<feature type="domain" description="Thiamine pyrophosphate enzyme N-terminal TPP-binding" evidence="6">
    <location>
        <begin position="10"/>
        <end position="137"/>
    </location>
</feature>
<dbReference type="OrthoDB" id="7534569at2"/>
<dbReference type="AlphaFoldDB" id="A0A238IZN9"/>
<dbReference type="GO" id="GO:0003984">
    <property type="term" value="F:acetolactate synthase activity"/>
    <property type="evidence" value="ECO:0007669"/>
    <property type="project" value="UniProtKB-EC"/>
</dbReference>
<evidence type="ECO:0000256" key="3">
    <source>
        <dbReference type="RuleBase" id="RU362132"/>
    </source>
</evidence>
<evidence type="ECO:0000259" key="6">
    <source>
        <dbReference type="Pfam" id="PF02776"/>
    </source>
</evidence>
<keyword evidence="7" id="KW-0808">Transferase</keyword>
<feature type="domain" description="Thiamine pyrophosphate enzyme TPP-binding" evidence="5">
    <location>
        <begin position="405"/>
        <end position="555"/>
    </location>
</feature>
<dbReference type="Gene3D" id="3.40.50.970">
    <property type="match status" value="2"/>
</dbReference>